<evidence type="ECO:0000256" key="2">
    <source>
        <dbReference type="SAM" id="SignalP"/>
    </source>
</evidence>
<dbReference type="AlphaFoldDB" id="A0A517VZI0"/>
<reference evidence="3 4" key="1">
    <citation type="submission" date="2019-03" db="EMBL/GenBank/DDBJ databases">
        <title>Deep-cultivation of Planctomycetes and their phenomic and genomic characterization uncovers novel biology.</title>
        <authorList>
            <person name="Wiegand S."/>
            <person name="Jogler M."/>
            <person name="Boedeker C."/>
            <person name="Pinto D."/>
            <person name="Vollmers J."/>
            <person name="Rivas-Marin E."/>
            <person name="Kohn T."/>
            <person name="Peeters S.H."/>
            <person name="Heuer A."/>
            <person name="Rast P."/>
            <person name="Oberbeckmann S."/>
            <person name="Bunk B."/>
            <person name="Jeske O."/>
            <person name="Meyerdierks A."/>
            <person name="Storesund J.E."/>
            <person name="Kallscheuer N."/>
            <person name="Luecker S."/>
            <person name="Lage O.M."/>
            <person name="Pohl T."/>
            <person name="Merkel B.J."/>
            <person name="Hornburger P."/>
            <person name="Mueller R.-W."/>
            <person name="Bruemmer F."/>
            <person name="Labrenz M."/>
            <person name="Spormann A.M."/>
            <person name="Op den Camp H."/>
            <person name="Overmann J."/>
            <person name="Amann R."/>
            <person name="Jetten M.S.M."/>
            <person name="Mascher T."/>
            <person name="Medema M.H."/>
            <person name="Devos D.P."/>
            <person name="Kaster A.-K."/>
            <person name="Ovreas L."/>
            <person name="Rohde M."/>
            <person name="Galperin M.Y."/>
            <person name="Jogler C."/>
        </authorList>
    </citation>
    <scope>NUCLEOTIDE SEQUENCE [LARGE SCALE GENOMIC DNA]</scope>
    <source>
        <strain evidence="3 4">V144</strain>
    </source>
</reference>
<keyword evidence="2" id="KW-0732">Signal</keyword>
<feature type="compositionally biased region" description="Basic and acidic residues" evidence="1">
    <location>
        <begin position="435"/>
        <end position="448"/>
    </location>
</feature>
<feature type="compositionally biased region" description="Basic residues" evidence="1">
    <location>
        <begin position="449"/>
        <end position="461"/>
    </location>
</feature>
<evidence type="ECO:0000256" key="1">
    <source>
        <dbReference type="SAM" id="MobiDB-lite"/>
    </source>
</evidence>
<dbReference type="Proteomes" id="UP000318704">
    <property type="component" value="Chromosome"/>
</dbReference>
<sequence length="461" mass="50445" precursor="true">MHQLHRSFFIGLLFTICTTCVTNAADGQFAVESNLRAGVAKVDITPAEVNQLEVVGHRRKVTGVRDPLRAGVLVLDDSETKAAIVTIDLISAYDELVKLTRQQIEKETGIPAANIMVAVSHNHSGPGFNSQSKWGQELIGKLGAAAKQAASKMRPVTVGYGEDKIGFGINRRKVINGRAVVRLNEDGPNDPRVKVLRFDDGKSLTPLAVIMHAVCHPCFFTWGDKGSMPYPNGYPKMSADFPGEAQSFVEMCYGQQTSSLFLQGCAGDIRPNLPGYPYRCADEADIQWAGRDLGSAVIRTLARSVTREQLANRAKHYRIRVANSVISLPGKEGRIDSELQAMKIGPYLLLTMPGEPMVEYGLKMEKDIADRAIPIIVGYANGHVGYIATADSYDVGGYEPNTSKLVPEAEAIILTELSVLADRVIGDVFESFSKHPKDIKKREQADKARARKRQAQPSPKR</sequence>
<feature type="region of interest" description="Disordered" evidence="1">
    <location>
        <begin position="435"/>
        <end position="461"/>
    </location>
</feature>
<dbReference type="RefSeq" id="WP_144987051.1">
    <property type="nucleotide sequence ID" value="NZ_CP037920.1"/>
</dbReference>
<accession>A0A517VZI0</accession>
<evidence type="ECO:0000313" key="3">
    <source>
        <dbReference type="EMBL" id="QDT98416.1"/>
    </source>
</evidence>
<proteinExistence type="predicted"/>
<name>A0A517VZI0_9PLAN</name>
<evidence type="ECO:0000313" key="4">
    <source>
        <dbReference type="Proteomes" id="UP000318704"/>
    </source>
</evidence>
<feature type="chain" id="PRO_5021802499" evidence="2">
    <location>
        <begin position="25"/>
        <end position="461"/>
    </location>
</feature>
<protein>
    <submittedName>
        <fullName evidence="3">Neutral/alkaline non-lysosomal ceramidase</fullName>
    </submittedName>
</protein>
<dbReference type="EMBL" id="CP037920">
    <property type="protein sequence ID" value="QDT98416.1"/>
    <property type="molecule type" value="Genomic_DNA"/>
</dbReference>
<feature type="signal peptide" evidence="2">
    <location>
        <begin position="1"/>
        <end position="24"/>
    </location>
</feature>
<dbReference type="KEGG" id="gaw:V144x_39030"/>
<organism evidence="3 4">
    <name type="scientific">Gimesia aquarii</name>
    <dbReference type="NCBI Taxonomy" id="2527964"/>
    <lineage>
        <taxon>Bacteria</taxon>
        <taxon>Pseudomonadati</taxon>
        <taxon>Planctomycetota</taxon>
        <taxon>Planctomycetia</taxon>
        <taxon>Planctomycetales</taxon>
        <taxon>Planctomycetaceae</taxon>
        <taxon>Gimesia</taxon>
    </lineage>
</organism>
<gene>
    <name evidence="3" type="ORF">V144x_39030</name>
</gene>